<keyword evidence="2" id="KW-1185">Reference proteome</keyword>
<accession>A0ABD2NRF0</accession>
<dbReference type="EMBL" id="JABFTP020000144">
    <property type="protein sequence ID" value="KAL3281064.1"/>
    <property type="molecule type" value="Genomic_DNA"/>
</dbReference>
<protein>
    <submittedName>
        <fullName evidence="1">Uncharacterized protein</fullName>
    </submittedName>
</protein>
<evidence type="ECO:0000313" key="2">
    <source>
        <dbReference type="Proteomes" id="UP001516400"/>
    </source>
</evidence>
<comment type="caution">
    <text evidence="1">The sequence shown here is derived from an EMBL/GenBank/DDBJ whole genome shotgun (WGS) entry which is preliminary data.</text>
</comment>
<sequence>MLLHPKLDEILLPEDRCSLLNILPVDLPLELTVSKIEDNIYWKKCSLNKWPTQMPRNVINKRMFAFPTRSDKNESLDATSLGSEDDLVYIAEKSWKQYYLENYIKEFLEKLQPEQYDPEKLISSNPWIYR</sequence>
<name>A0ABD2NRF0_9CUCU</name>
<evidence type="ECO:0000313" key="1">
    <source>
        <dbReference type="EMBL" id="KAL3281064.1"/>
    </source>
</evidence>
<reference evidence="1 2" key="1">
    <citation type="journal article" date="2021" name="BMC Biol.">
        <title>Horizontally acquired antibacterial genes associated with adaptive radiation of ladybird beetles.</title>
        <authorList>
            <person name="Li H.S."/>
            <person name="Tang X.F."/>
            <person name="Huang Y.H."/>
            <person name="Xu Z.Y."/>
            <person name="Chen M.L."/>
            <person name="Du X.Y."/>
            <person name="Qiu B.Y."/>
            <person name="Chen P.T."/>
            <person name="Zhang W."/>
            <person name="Slipinski A."/>
            <person name="Escalona H.E."/>
            <person name="Waterhouse R.M."/>
            <person name="Zwick A."/>
            <person name="Pang H."/>
        </authorList>
    </citation>
    <scope>NUCLEOTIDE SEQUENCE [LARGE SCALE GENOMIC DNA]</scope>
    <source>
        <strain evidence="1">SYSU2018</strain>
    </source>
</reference>
<dbReference type="Proteomes" id="UP001516400">
    <property type="component" value="Unassembled WGS sequence"/>
</dbReference>
<proteinExistence type="predicted"/>
<gene>
    <name evidence="1" type="ORF">HHI36_004288</name>
</gene>
<dbReference type="AlphaFoldDB" id="A0ABD2NRF0"/>
<organism evidence="1 2">
    <name type="scientific">Cryptolaemus montrouzieri</name>
    <dbReference type="NCBI Taxonomy" id="559131"/>
    <lineage>
        <taxon>Eukaryota</taxon>
        <taxon>Metazoa</taxon>
        <taxon>Ecdysozoa</taxon>
        <taxon>Arthropoda</taxon>
        <taxon>Hexapoda</taxon>
        <taxon>Insecta</taxon>
        <taxon>Pterygota</taxon>
        <taxon>Neoptera</taxon>
        <taxon>Endopterygota</taxon>
        <taxon>Coleoptera</taxon>
        <taxon>Polyphaga</taxon>
        <taxon>Cucujiformia</taxon>
        <taxon>Coccinelloidea</taxon>
        <taxon>Coccinellidae</taxon>
        <taxon>Scymninae</taxon>
        <taxon>Scymnini</taxon>
        <taxon>Cryptolaemus</taxon>
    </lineage>
</organism>